<organism evidence="10 11">
    <name type="scientific">Alienimonas californiensis</name>
    <dbReference type="NCBI Taxonomy" id="2527989"/>
    <lineage>
        <taxon>Bacteria</taxon>
        <taxon>Pseudomonadati</taxon>
        <taxon>Planctomycetota</taxon>
        <taxon>Planctomycetia</taxon>
        <taxon>Planctomycetales</taxon>
        <taxon>Planctomycetaceae</taxon>
        <taxon>Alienimonas</taxon>
    </lineage>
</organism>
<keyword evidence="6 8" id="KW-0472">Membrane</keyword>
<dbReference type="Pfam" id="PF00482">
    <property type="entry name" value="T2SSF"/>
    <property type="match status" value="2"/>
</dbReference>
<dbReference type="GO" id="GO:0005886">
    <property type="term" value="C:plasma membrane"/>
    <property type="evidence" value="ECO:0007669"/>
    <property type="project" value="UniProtKB-SubCell"/>
</dbReference>
<keyword evidence="11" id="KW-1185">Reference proteome</keyword>
<evidence type="ECO:0000256" key="4">
    <source>
        <dbReference type="ARBA" id="ARBA00022692"/>
    </source>
</evidence>
<dbReference type="AlphaFoldDB" id="A0A517P9A2"/>
<feature type="transmembrane region" description="Helical" evidence="8">
    <location>
        <begin position="156"/>
        <end position="181"/>
    </location>
</feature>
<reference evidence="10 11" key="1">
    <citation type="submission" date="2019-02" db="EMBL/GenBank/DDBJ databases">
        <title>Deep-cultivation of Planctomycetes and their phenomic and genomic characterization uncovers novel biology.</title>
        <authorList>
            <person name="Wiegand S."/>
            <person name="Jogler M."/>
            <person name="Boedeker C."/>
            <person name="Pinto D."/>
            <person name="Vollmers J."/>
            <person name="Rivas-Marin E."/>
            <person name="Kohn T."/>
            <person name="Peeters S.H."/>
            <person name="Heuer A."/>
            <person name="Rast P."/>
            <person name="Oberbeckmann S."/>
            <person name="Bunk B."/>
            <person name="Jeske O."/>
            <person name="Meyerdierks A."/>
            <person name="Storesund J.E."/>
            <person name="Kallscheuer N."/>
            <person name="Luecker S."/>
            <person name="Lage O.M."/>
            <person name="Pohl T."/>
            <person name="Merkel B.J."/>
            <person name="Hornburger P."/>
            <person name="Mueller R.-W."/>
            <person name="Bruemmer F."/>
            <person name="Labrenz M."/>
            <person name="Spormann A.M."/>
            <person name="Op den Camp H."/>
            <person name="Overmann J."/>
            <person name="Amann R."/>
            <person name="Jetten M.S.M."/>
            <person name="Mascher T."/>
            <person name="Medema M.H."/>
            <person name="Devos D.P."/>
            <person name="Kaster A.-K."/>
            <person name="Ovreas L."/>
            <person name="Rohde M."/>
            <person name="Galperin M.Y."/>
            <person name="Jogler C."/>
        </authorList>
    </citation>
    <scope>NUCLEOTIDE SEQUENCE [LARGE SCALE GENOMIC DNA]</scope>
    <source>
        <strain evidence="10 11">CA12</strain>
    </source>
</reference>
<evidence type="ECO:0000256" key="3">
    <source>
        <dbReference type="ARBA" id="ARBA00022475"/>
    </source>
</evidence>
<evidence type="ECO:0000313" key="11">
    <source>
        <dbReference type="Proteomes" id="UP000318741"/>
    </source>
</evidence>
<dbReference type="Proteomes" id="UP000318741">
    <property type="component" value="Chromosome"/>
</dbReference>
<feature type="region of interest" description="Disordered" evidence="7">
    <location>
        <begin position="1"/>
        <end position="25"/>
    </location>
</feature>
<dbReference type="Gene3D" id="1.20.81.30">
    <property type="entry name" value="Type II secretion system (T2SS), domain F"/>
    <property type="match status" value="1"/>
</dbReference>
<proteinExistence type="inferred from homology"/>
<evidence type="ECO:0000256" key="1">
    <source>
        <dbReference type="ARBA" id="ARBA00004651"/>
    </source>
</evidence>
<gene>
    <name evidence="10" type="ORF">CA12_20330</name>
</gene>
<feature type="domain" description="Type II secretion system protein GspF" evidence="9">
    <location>
        <begin position="209"/>
        <end position="333"/>
    </location>
</feature>
<dbReference type="PANTHER" id="PTHR30012">
    <property type="entry name" value="GENERAL SECRETION PATHWAY PROTEIN"/>
    <property type="match status" value="1"/>
</dbReference>
<dbReference type="InterPro" id="IPR003004">
    <property type="entry name" value="GspF/PilC"/>
</dbReference>
<feature type="transmembrane region" description="Helical" evidence="8">
    <location>
        <begin position="304"/>
        <end position="332"/>
    </location>
</feature>
<comment type="similarity">
    <text evidence="2">Belongs to the GSP F family.</text>
</comment>
<dbReference type="InterPro" id="IPR042094">
    <property type="entry name" value="T2SS_GspF_sf"/>
</dbReference>
<feature type="transmembrane region" description="Helical" evidence="8">
    <location>
        <begin position="113"/>
        <end position="136"/>
    </location>
</feature>
<keyword evidence="4 8" id="KW-0812">Transmembrane</keyword>
<dbReference type="PANTHER" id="PTHR30012:SF0">
    <property type="entry name" value="TYPE II SECRETION SYSTEM PROTEIN F-RELATED"/>
    <property type="match status" value="1"/>
</dbReference>
<evidence type="ECO:0000259" key="9">
    <source>
        <dbReference type="Pfam" id="PF00482"/>
    </source>
</evidence>
<dbReference type="EMBL" id="CP036265">
    <property type="protein sequence ID" value="QDT15935.1"/>
    <property type="molecule type" value="Genomic_DNA"/>
</dbReference>
<keyword evidence="5 8" id="KW-1133">Transmembrane helix</keyword>
<dbReference type="InterPro" id="IPR018076">
    <property type="entry name" value="T2SS_GspF_dom"/>
</dbReference>
<evidence type="ECO:0000256" key="6">
    <source>
        <dbReference type="ARBA" id="ARBA00023136"/>
    </source>
</evidence>
<accession>A0A517P9A2</accession>
<evidence type="ECO:0000313" key="10">
    <source>
        <dbReference type="EMBL" id="QDT15935.1"/>
    </source>
</evidence>
<keyword evidence="3" id="KW-1003">Cell membrane</keyword>
<dbReference type="RefSeq" id="WP_145358829.1">
    <property type="nucleotide sequence ID" value="NZ_CP036265.1"/>
</dbReference>
<evidence type="ECO:0000256" key="7">
    <source>
        <dbReference type="SAM" id="MobiDB-lite"/>
    </source>
</evidence>
<name>A0A517P9A2_9PLAN</name>
<protein>
    <submittedName>
        <fullName evidence="10">Type IV pilin biogenesis protein</fullName>
    </submittedName>
</protein>
<feature type="transmembrane region" description="Helical" evidence="8">
    <location>
        <begin position="83"/>
        <end position="101"/>
    </location>
</feature>
<dbReference type="KEGG" id="acaf:CA12_20330"/>
<evidence type="ECO:0000256" key="8">
    <source>
        <dbReference type="SAM" id="Phobius"/>
    </source>
</evidence>
<comment type="subcellular location">
    <subcellularLocation>
        <location evidence="1">Cell membrane</location>
        <topology evidence="1">Multi-pass membrane protein</topology>
    </subcellularLocation>
</comment>
<sequence length="342" mass="35249">MNEAFPTGVGLHSAPHATAVSPEERSLPPAAALRIAGEDLPPGRARAAVCAAADRVAAGADPATALREVKDALPPSLSGLLELSVGASLPVVLHAAAVATAERAEDRRRLTAAVGWPLALSGTTLLVAAAALALLAPGFESTFGDFGTPLPWLTKTALAAGLWLRAGWFVALPLAVVALAAGRWALPRFLPNLWPFSTFLRPGEQARACALLATLVDVRTPLPEALRTVGWTIPDPRLGHDVSLTADAVAEGAAASAAAFRRRYLPVEFRTALRRADDPQALAEALRSAAATLRARLDGRLGSAGLIAAALQSVLLVGVGAIVLLLAGAMILPLLNLLNDLS</sequence>
<feature type="domain" description="Type II secretion system protein GspF" evidence="9">
    <location>
        <begin position="27"/>
        <end position="137"/>
    </location>
</feature>
<evidence type="ECO:0000256" key="5">
    <source>
        <dbReference type="ARBA" id="ARBA00022989"/>
    </source>
</evidence>
<evidence type="ECO:0000256" key="2">
    <source>
        <dbReference type="ARBA" id="ARBA00005745"/>
    </source>
</evidence>